<evidence type="ECO:0000313" key="5">
    <source>
        <dbReference type="EMBL" id="RPF50887.1"/>
    </source>
</evidence>
<dbReference type="PANTHER" id="PTHR43827:SF3">
    <property type="entry name" value="NADP-DEPENDENT OXIDOREDUCTASE DOMAIN-CONTAINING PROTEIN"/>
    <property type="match status" value="1"/>
</dbReference>
<dbReference type="PROSITE" id="PS00063">
    <property type="entry name" value="ALDOKETO_REDUCTASE_3"/>
    <property type="match status" value="1"/>
</dbReference>
<dbReference type="GO" id="GO:0016616">
    <property type="term" value="F:oxidoreductase activity, acting on the CH-OH group of donors, NAD or NADP as acceptor"/>
    <property type="evidence" value="ECO:0007669"/>
    <property type="project" value="UniProtKB-ARBA"/>
</dbReference>
<dbReference type="PIRSF" id="PIRSF000097">
    <property type="entry name" value="AKR"/>
    <property type="match status" value="1"/>
</dbReference>
<dbReference type="EMBL" id="RKRG01000003">
    <property type="protein sequence ID" value="RPF50887.1"/>
    <property type="molecule type" value="Genomic_DNA"/>
</dbReference>
<reference evidence="5 6" key="1">
    <citation type="submission" date="2018-11" db="EMBL/GenBank/DDBJ databases">
        <title>Genomic Encyclopedia of Type Strains, Phase IV (KMG-IV): sequencing the most valuable type-strain genomes for metagenomic binning, comparative biology and taxonomic classification.</title>
        <authorList>
            <person name="Goeker M."/>
        </authorList>
    </citation>
    <scope>NUCLEOTIDE SEQUENCE [LARGE SCALE GENOMIC DNA]</scope>
    <source>
        <strain evidence="5 6">DSM 11977</strain>
    </source>
</reference>
<protein>
    <submittedName>
        <fullName evidence="5">2,5-diketo-D-gluconate reductase A</fullName>
    </submittedName>
</protein>
<dbReference type="FunFam" id="3.20.20.100:FF:000015">
    <property type="entry name" value="Oxidoreductase, aldo/keto reductase family"/>
    <property type="match status" value="1"/>
</dbReference>
<sequence length="281" mass="32229">MQFLILNNGIKMPILGFGTYQIPPEETKQAVLDAIDVGYRLIDTAQFYKNEKEVGEAIKECGVDREELFITTKVWINNYGYENCLDSIKESLEKLGLDYIDLVLIHQPFSDYYGAYSALEDLYEAGIIKAIGVSNFYPDRLTDICLFNRRIIPQINQVEVNPFNGQYAAQANMEKNGVQMQAWAPFGQGRHGMFENETLKKIGEKNGGRTPAQVILRWLVERSIVVLAKSTHKERMAENIDIFDFALDEEDMMEIMNLDNGETLFFNHQNPEVVERFEDIS</sequence>
<dbReference type="AlphaFoldDB" id="A0A3N5B0U4"/>
<keyword evidence="2" id="KW-0521">NADP</keyword>
<dbReference type="Pfam" id="PF00248">
    <property type="entry name" value="Aldo_ket_red"/>
    <property type="match status" value="1"/>
</dbReference>
<evidence type="ECO:0000256" key="2">
    <source>
        <dbReference type="ARBA" id="ARBA00022857"/>
    </source>
</evidence>
<dbReference type="SUPFAM" id="SSF51430">
    <property type="entry name" value="NAD(P)-linked oxidoreductase"/>
    <property type="match status" value="1"/>
</dbReference>
<name>A0A3N5B0U4_9EURY</name>
<dbReference type="PRINTS" id="PR00069">
    <property type="entry name" value="ALDKETRDTASE"/>
</dbReference>
<dbReference type="InterPro" id="IPR018170">
    <property type="entry name" value="Aldo/ket_reductase_CS"/>
</dbReference>
<comment type="caution">
    <text evidence="5">The sequence shown here is derived from an EMBL/GenBank/DDBJ whole genome shotgun (WGS) entry which is preliminary data.</text>
</comment>
<accession>A0A3N5B0U4</accession>
<feature type="domain" description="NADP-dependent oxidoreductase" evidence="4">
    <location>
        <begin position="16"/>
        <end position="258"/>
    </location>
</feature>
<dbReference type="Gene3D" id="3.20.20.100">
    <property type="entry name" value="NADP-dependent oxidoreductase domain"/>
    <property type="match status" value="1"/>
</dbReference>
<dbReference type="InterPro" id="IPR036812">
    <property type="entry name" value="NAD(P)_OxRdtase_dom_sf"/>
</dbReference>
<proteinExistence type="inferred from homology"/>
<gene>
    <name evidence="5" type="ORF">EDC42_1545</name>
</gene>
<dbReference type="PROSITE" id="PS00798">
    <property type="entry name" value="ALDOKETO_REDUCTASE_1"/>
    <property type="match status" value="1"/>
</dbReference>
<organism evidence="5 6">
    <name type="scientific">Methanobrevibacter gottschalkii DSM 11977</name>
    <dbReference type="NCBI Taxonomy" id="1122229"/>
    <lineage>
        <taxon>Archaea</taxon>
        <taxon>Methanobacteriati</taxon>
        <taxon>Methanobacteriota</taxon>
        <taxon>Methanomada group</taxon>
        <taxon>Methanobacteria</taxon>
        <taxon>Methanobacteriales</taxon>
        <taxon>Methanobacteriaceae</taxon>
        <taxon>Methanobrevibacter</taxon>
    </lineage>
</organism>
<keyword evidence="3" id="KW-0560">Oxidoreductase</keyword>
<evidence type="ECO:0000313" key="6">
    <source>
        <dbReference type="Proteomes" id="UP000271783"/>
    </source>
</evidence>
<dbReference type="CDD" id="cd19133">
    <property type="entry name" value="AKR_AKR5F1"/>
    <property type="match status" value="1"/>
</dbReference>
<evidence type="ECO:0000256" key="1">
    <source>
        <dbReference type="ARBA" id="ARBA00007905"/>
    </source>
</evidence>
<dbReference type="InterPro" id="IPR020471">
    <property type="entry name" value="AKR"/>
</dbReference>
<comment type="similarity">
    <text evidence="1">Belongs to the aldo/keto reductase family.</text>
</comment>
<evidence type="ECO:0000256" key="3">
    <source>
        <dbReference type="ARBA" id="ARBA00023002"/>
    </source>
</evidence>
<keyword evidence="6" id="KW-1185">Reference proteome</keyword>
<dbReference type="InterPro" id="IPR023210">
    <property type="entry name" value="NADP_OxRdtase_dom"/>
</dbReference>
<dbReference type="PROSITE" id="PS00062">
    <property type="entry name" value="ALDOKETO_REDUCTASE_2"/>
    <property type="match status" value="1"/>
</dbReference>
<dbReference type="RefSeq" id="WP_069572684.1">
    <property type="nucleotide sequence ID" value="NZ_RKRG01000003.1"/>
</dbReference>
<dbReference type="Proteomes" id="UP000271783">
    <property type="component" value="Unassembled WGS sequence"/>
</dbReference>
<dbReference type="PANTHER" id="PTHR43827">
    <property type="entry name" value="2,5-DIKETO-D-GLUCONIC ACID REDUCTASE"/>
    <property type="match status" value="1"/>
</dbReference>
<evidence type="ECO:0000259" key="4">
    <source>
        <dbReference type="Pfam" id="PF00248"/>
    </source>
</evidence>